<dbReference type="Pfam" id="PF07695">
    <property type="entry name" value="7TMR-DISM_7TM"/>
    <property type="match status" value="1"/>
</dbReference>
<evidence type="ECO:0000256" key="5">
    <source>
        <dbReference type="ARBA" id="ARBA00022741"/>
    </source>
</evidence>
<dbReference type="InterPro" id="IPR003594">
    <property type="entry name" value="HATPase_dom"/>
</dbReference>
<dbReference type="CDD" id="cd17546">
    <property type="entry name" value="REC_hyHK_CKI1_RcsC-like"/>
    <property type="match status" value="1"/>
</dbReference>
<name>A0A2K9LL98_9GAMM</name>
<feature type="transmembrane region" description="Helical" evidence="12">
    <location>
        <begin position="317"/>
        <end position="339"/>
    </location>
</feature>
<dbReference type="SMART" id="SM00448">
    <property type="entry name" value="REC"/>
    <property type="match status" value="1"/>
</dbReference>
<evidence type="ECO:0000256" key="1">
    <source>
        <dbReference type="ARBA" id="ARBA00000085"/>
    </source>
</evidence>
<dbReference type="PANTHER" id="PTHR45339:SF1">
    <property type="entry name" value="HYBRID SIGNAL TRANSDUCTION HISTIDINE KINASE J"/>
    <property type="match status" value="1"/>
</dbReference>
<evidence type="ECO:0000313" key="17">
    <source>
        <dbReference type="Proteomes" id="UP000235116"/>
    </source>
</evidence>
<keyword evidence="5" id="KW-0547">Nucleotide-binding</keyword>
<dbReference type="SUPFAM" id="SSF55874">
    <property type="entry name" value="ATPase domain of HSP90 chaperone/DNA topoisomerase II/histidine kinase"/>
    <property type="match status" value="1"/>
</dbReference>
<evidence type="ECO:0000256" key="6">
    <source>
        <dbReference type="ARBA" id="ARBA00022777"/>
    </source>
</evidence>
<dbReference type="CDD" id="cd16922">
    <property type="entry name" value="HATPase_EvgS-ArcB-TorS-like"/>
    <property type="match status" value="1"/>
</dbReference>
<feature type="signal peptide" evidence="13">
    <location>
        <begin position="1"/>
        <end position="28"/>
    </location>
</feature>
<keyword evidence="12" id="KW-0812">Transmembrane</keyword>
<feature type="transmembrane region" description="Helical" evidence="12">
    <location>
        <begin position="346"/>
        <end position="366"/>
    </location>
</feature>
<dbReference type="KEGG" id="kak:Kalk_03645"/>
<feature type="transmembrane region" description="Helical" evidence="12">
    <location>
        <begin position="223"/>
        <end position="240"/>
    </location>
</feature>
<keyword evidence="12" id="KW-1133">Transmembrane helix</keyword>
<dbReference type="Gene3D" id="1.10.287.130">
    <property type="match status" value="1"/>
</dbReference>
<evidence type="ECO:0000256" key="13">
    <source>
        <dbReference type="SAM" id="SignalP"/>
    </source>
</evidence>
<evidence type="ECO:0000313" key="16">
    <source>
        <dbReference type="EMBL" id="AUM11564.1"/>
    </source>
</evidence>
<keyword evidence="7" id="KW-0067">ATP-binding</keyword>
<keyword evidence="17" id="KW-1185">Reference proteome</keyword>
<evidence type="ECO:0000256" key="7">
    <source>
        <dbReference type="ARBA" id="ARBA00022840"/>
    </source>
</evidence>
<evidence type="ECO:0000259" key="14">
    <source>
        <dbReference type="PROSITE" id="PS50109"/>
    </source>
</evidence>
<dbReference type="PROSITE" id="PS50110">
    <property type="entry name" value="RESPONSE_REGULATORY"/>
    <property type="match status" value="1"/>
</dbReference>
<dbReference type="Pfam" id="PF00512">
    <property type="entry name" value="HisKA"/>
    <property type="match status" value="1"/>
</dbReference>
<dbReference type="PRINTS" id="PR00344">
    <property type="entry name" value="BCTRLSENSOR"/>
</dbReference>
<evidence type="ECO:0000259" key="15">
    <source>
        <dbReference type="PROSITE" id="PS50110"/>
    </source>
</evidence>
<evidence type="ECO:0000256" key="10">
    <source>
        <dbReference type="ARBA" id="ARBA00068150"/>
    </source>
</evidence>
<keyword evidence="6" id="KW-0418">Kinase</keyword>
<dbReference type="Proteomes" id="UP000235116">
    <property type="component" value="Chromosome"/>
</dbReference>
<dbReference type="PROSITE" id="PS50109">
    <property type="entry name" value="HIS_KIN"/>
    <property type="match status" value="1"/>
</dbReference>
<dbReference type="InterPro" id="IPR011622">
    <property type="entry name" value="7TMR_DISM_rcpt_extracell_dom2"/>
</dbReference>
<feature type="transmembrane region" description="Helical" evidence="12">
    <location>
        <begin position="288"/>
        <end position="311"/>
    </location>
</feature>
<dbReference type="EMBL" id="CP022684">
    <property type="protein sequence ID" value="AUM11564.1"/>
    <property type="molecule type" value="Genomic_DNA"/>
</dbReference>
<evidence type="ECO:0000256" key="11">
    <source>
        <dbReference type="PROSITE-ProRule" id="PRU00169"/>
    </source>
</evidence>
<dbReference type="InterPro" id="IPR004358">
    <property type="entry name" value="Sig_transdc_His_kin-like_C"/>
</dbReference>
<dbReference type="InterPro" id="IPR036890">
    <property type="entry name" value="HATPase_C_sf"/>
</dbReference>
<evidence type="ECO:0000256" key="8">
    <source>
        <dbReference type="ARBA" id="ARBA00023012"/>
    </source>
</evidence>
<keyword evidence="13" id="KW-0732">Signal</keyword>
<dbReference type="InterPro" id="IPR003661">
    <property type="entry name" value="HisK_dim/P_dom"/>
</dbReference>
<reference evidence="17" key="1">
    <citation type="submission" date="2017-08" db="EMBL/GenBank/DDBJ databases">
        <title>Direct submision.</title>
        <authorList>
            <person name="Kim S.-J."/>
            <person name="Rhee S.-K."/>
        </authorList>
    </citation>
    <scope>NUCLEOTIDE SEQUENCE [LARGE SCALE GENOMIC DNA]</scope>
    <source>
        <strain evidence="17">GI5</strain>
    </source>
</reference>
<dbReference type="SMART" id="SM00387">
    <property type="entry name" value="HATPase_c"/>
    <property type="match status" value="1"/>
</dbReference>
<feature type="domain" description="Histidine kinase" evidence="14">
    <location>
        <begin position="435"/>
        <end position="656"/>
    </location>
</feature>
<dbReference type="InterPro" id="IPR036097">
    <property type="entry name" value="HisK_dim/P_sf"/>
</dbReference>
<dbReference type="InterPro" id="IPR011623">
    <property type="entry name" value="7TMR_DISM_rcpt_extracell_dom1"/>
</dbReference>
<dbReference type="AlphaFoldDB" id="A0A2K9LL98"/>
<dbReference type="GO" id="GO:0000155">
    <property type="term" value="F:phosphorelay sensor kinase activity"/>
    <property type="evidence" value="ECO:0007669"/>
    <property type="project" value="InterPro"/>
</dbReference>
<dbReference type="OrthoDB" id="9809567at2"/>
<dbReference type="SUPFAM" id="SSF47384">
    <property type="entry name" value="Homodimeric domain of signal transducing histidine kinase"/>
    <property type="match status" value="1"/>
</dbReference>
<dbReference type="Gene3D" id="3.30.565.10">
    <property type="entry name" value="Histidine kinase-like ATPase, C-terminal domain"/>
    <property type="match status" value="1"/>
</dbReference>
<dbReference type="GO" id="GO:0005524">
    <property type="term" value="F:ATP binding"/>
    <property type="evidence" value="ECO:0007669"/>
    <property type="project" value="UniProtKB-KW"/>
</dbReference>
<keyword evidence="4" id="KW-0808">Transferase</keyword>
<dbReference type="RefSeq" id="WP_101892904.1">
    <property type="nucleotide sequence ID" value="NZ_CP022684.1"/>
</dbReference>
<evidence type="ECO:0000256" key="4">
    <source>
        <dbReference type="ARBA" id="ARBA00022679"/>
    </source>
</evidence>
<dbReference type="CDD" id="cd00082">
    <property type="entry name" value="HisKA"/>
    <property type="match status" value="1"/>
</dbReference>
<comment type="subunit">
    <text evidence="9">At low DSF concentrations, interacts with RpfF.</text>
</comment>
<dbReference type="InterPro" id="IPR005467">
    <property type="entry name" value="His_kinase_dom"/>
</dbReference>
<gene>
    <name evidence="16" type="ORF">Kalk_03645</name>
</gene>
<keyword evidence="3 11" id="KW-0597">Phosphoprotein</keyword>
<comment type="catalytic activity">
    <reaction evidence="1">
        <text>ATP + protein L-histidine = ADP + protein N-phospho-L-histidine.</text>
        <dbReference type="EC" id="2.7.13.3"/>
    </reaction>
</comment>
<dbReference type="Pfam" id="PF00072">
    <property type="entry name" value="Response_reg"/>
    <property type="match status" value="1"/>
</dbReference>
<feature type="transmembrane region" description="Helical" evidence="12">
    <location>
        <begin position="194"/>
        <end position="216"/>
    </location>
</feature>
<dbReference type="Gene3D" id="2.60.40.2380">
    <property type="match status" value="1"/>
</dbReference>
<sequence>MHTSGFIITVRQLLLCAGMFLCTSLAFAAPVASVIIDEQQSVFNLSSHLEILEDPEGNARVSDFINKHQDYDWVHTDSIIPNFGYNLSAFWFHTTLINGHSQRAEWLLNVDYPLIDYLDIYIVRNNEIIQAHHVGDRLPHEHRPIDHRNFLFPLSLPATEPTEIYIRIETEGSVKMPLFLWEEAEFIKADQSFMLGQGVFIGGMFIMFFYNLFLFFVVRNTSYLYYVMYLLCQMFAFSAWRGFAYQYLWPTWPTWNQISIIFFLGGMVTFSQLFSIFFLNIRKYVPKLFLPMCACALLGASLMILSFVGGYSSLLQTIMYTLIGSVMLNLAAGIMAWVNGVHVARYYTLAWLTVASGFTLFALNYTGLIPSNFLTENAAQIGASIEVALLSMAFGSFFTEERRAKSKAQTQLLEKMREAYKAQAASTAKSEFLAKMSHEIRTPMNGVIGIAELLRETTLNKEQKRYVDTIYNSGNALLHLINDILDLSKIEAKRMDLERAPFNPHDLIDECLAVFQSKELSSNLSFYTRVAKDIPPILIGDPTRLRQVLLNLMSNAVKFTKHGSIGIIATIEEHSNNRIVIGFQVKDTGIGIPRDIQKNLFTPFTQADSSTTRRYGGTGLGLSICKELVHIMNGDIGVESEASKGSTFWFTCRFEVGKNTDLPVEMRKNKTTEPEQNEQLAIKLLVAEDNEVNRVVVKGLITKLGSTAEFATNGKEAFDFYSENHTEIDVVLMDCEMPEMDGYAATRHIREFELRNRLPRKPIIAVTAHAVGESRELCLQAGMDEYITKPIRLDALRNKIKETMLENSNLAS</sequence>
<dbReference type="EC" id="2.7.13.3" evidence="2"/>
<protein>
    <recommendedName>
        <fullName evidence="10">Sensory/regulatory protein RpfC</fullName>
        <ecNumber evidence="2">2.7.13.3</ecNumber>
    </recommendedName>
</protein>
<keyword evidence="8" id="KW-0902">Two-component regulatory system</keyword>
<keyword evidence="12" id="KW-0472">Membrane</keyword>
<evidence type="ECO:0000256" key="3">
    <source>
        <dbReference type="ARBA" id="ARBA00022553"/>
    </source>
</evidence>
<dbReference type="FunFam" id="3.30.565.10:FF:000010">
    <property type="entry name" value="Sensor histidine kinase RcsC"/>
    <property type="match status" value="1"/>
</dbReference>
<organism evidence="16 17">
    <name type="scientific">Ketobacter alkanivorans</name>
    <dbReference type="NCBI Taxonomy" id="1917421"/>
    <lineage>
        <taxon>Bacteria</taxon>
        <taxon>Pseudomonadati</taxon>
        <taxon>Pseudomonadota</taxon>
        <taxon>Gammaproteobacteria</taxon>
        <taxon>Pseudomonadales</taxon>
        <taxon>Ketobacteraceae</taxon>
        <taxon>Ketobacter</taxon>
    </lineage>
</organism>
<dbReference type="Pfam" id="PF07696">
    <property type="entry name" value="7TMR-DISMED2"/>
    <property type="match status" value="1"/>
</dbReference>
<feature type="modified residue" description="4-aspartylphosphate" evidence="11">
    <location>
        <position position="734"/>
    </location>
</feature>
<accession>A0A2K9LL98</accession>
<feature type="transmembrane region" description="Helical" evidence="12">
    <location>
        <begin position="260"/>
        <end position="281"/>
    </location>
</feature>
<proteinExistence type="predicted"/>
<dbReference type="Gene3D" id="3.40.50.2300">
    <property type="match status" value="1"/>
</dbReference>
<dbReference type="SMART" id="SM00388">
    <property type="entry name" value="HisKA"/>
    <property type="match status" value="1"/>
</dbReference>
<dbReference type="InterPro" id="IPR011006">
    <property type="entry name" value="CheY-like_superfamily"/>
</dbReference>
<dbReference type="Pfam" id="PF02518">
    <property type="entry name" value="HATPase_c"/>
    <property type="match status" value="1"/>
</dbReference>
<dbReference type="PANTHER" id="PTHR45339">
    <property type="entry name" value="HYBRID SIGNAL TRANSDUCTION HISTIDINE KINASE J"/>
    <property type="match status" value="1"/>
</dbReference>
<dbReference type="FunFam" id="1.10.287.130:FF:000002">
    <property type="entry name" value="Two-component osmosensing histidine kinase"/>
    <property type="match status" value="1"/>
</dbReference>
<dbReference type="SUPFAM" id="SSF52172">
    <property type="entry name" value="CheY-like"/>
    <property type="match status" value="1"/>
</dbReference>
<evidence type="ECO:0000256" key="9">
    <source>
        <dbReference type="ARBA" id="ARBA00064003"/>
    </source>
</evidence>
<feature type="domain" description="Response regulatory" evidence="15">
    <location>
        <begin position="683"/>
        <end position="804"/>
    </location>
</feature>
<feature type="chain" id="PRO_5014843402" description="Sensory/regulatory protein RpfC" evidence="13">
    <location>
        <begin position="29"/>
        <end position="812"/>
    </location>
</feature>
<evidence type="ECO:0000256" key="12">
    <source>
        <dbReference type="SAM" id="Phobius"/>
    </source>
</evidence>
<evidence type="ECO:0000256" key="2">
    <source>
        <dbReference type="ARBA" id="ARBA00012438"/>
    </source>
</evidence>
<dbReference type="InterPro" id="IPR001789">
    <property type="entry name" value="Sig_transdc_resp-reg_receiver"/>
</dbReference>